<dbReference type="EMBL" id="ASHM01103332">
    <property type="protein sequence ID" value="PNX67835.1"/>
    <property type="molecule type" value="Genomic_DNA"/>
</dbReference>
<dbReference type="Proteomes" id="UP000236291">
    <property type="component" value="Unassembled WGS sequence"/>
</dbReference>
<sequence>MNPSSSTSSSRKKKKKPTYYNDHTFINTMFSWSLQDIFNEDLYKHK</sequence>
<protein>
    <submittedName>
        <fullName evidence="1">Uncharacterized protein</fullName>
    </submittedName>
</protein>
<proteinExistence type="predicted"/>
<evidence type="ECO:0000313" key="2">
    <source>
        <dbReference type="Proteomes" id="UP000236291"/>
    </source>
</evidence>
<accession>A0A2K3KNF9</accession>
<reference evidence="1 2" key="1">
    <citation type="journal article" date="2014" name="Am. J. Bot.">
        <title>Genome assembly and annotation for red clover (Trifolium pratense; Fabaceae).</title>
        <authorList>
            <person name="Istvanek J."/>
            <person name="Jaros M."/>
            <person name="Krenek A."/>
            <person name="Repkova J."/>
        </authorList>
    </citation>
    <scope>NUCLEOTIDE SEQUENCE [LARGE SCALE GENOMIC DNA]</scope>
    <source>
        <strain evidence="2">cv. Tatra</strain>
        <tissue evidence="1">Young leaves</tissue>
    </source>
</reference>
<organism evidence="1 2">
    <name type="scientific">Trifolium pratense</name>
    <name type="common">Red clover</name>
    <dbReference type="NCBI Taxonomy" id="57577"/>
    <lineage>
        <taxon>Eukaryota</taxon>
        <taxon>Viridiplantae</taxon>
        <taxon>Streptophyta</taxon>
        <taxon>Embryophyta</taxon>
        <taxon>Tracheophyta</taxon>
        <taxon>Spermatophyta</taxon>
        <taxon>Magnoliopsida</taxon>
        <taxon>eudicotyledons</taxon>
        <taxon>Gunneridae</taxon>
        <taxon>Pentapetalae</taxon>
        <taxon>rosids</taxon>
        <taxon>fabids</taxon>
        <taxon>Fabales</taxon>
        <taxon>Fabaceae</taxon>
        <taxon>Papilionoideae</taxon>
        <taxon>50 kb inversion clade</taxon>
        <taxon>NPAAA clade</taxon>
        <taxon>Hologalegina</taxon>
        <taxon>IRL clade</taxon>
        <taxon>Trifolieae</taxon>
        <taxon>Trifolium</taxon>
    </lineage>
</organism>
<gene>
    <name evidence="1" type="ORF">L195_g055841</name>
</gene>
<evidence type="ECO:0000313" key="1">
    <source>
        <dbReference type="EMBL" id="PNX67835.1"/>
    </source>
</evidence>
<name>A0A2K3KNF9_TRIPR</name>
<feature type="non-terminal residue" evidence="1">
    <location>
        <position position="46"/>
    </location>
</feature>
<comment type="caution">
    <text evidence="1">The sequence shown here is derived from an EMBL/GenBank/DDBJ whole genome shotgun (WGS) entry which is preliminary data.</text>
</comment>
<reference evidence="1 2" key="2">
    <citation type="journal article" date="2017" name="Front. Plant Sci.">
        <title>Gene Classification and Mining of Molecular Markers Useful in Red Clover (Trifolium pratense) Breeding.</title>
        <authorList>
            <person name="Istvanek J."/>
            <person name="Dluhosova J."/>
            <person name="Dluhos P."/>
            <person name="Patkova L."/>
            <person name="Nedelnik J."/>
            <person name="Repkova J."/>
        </authorList>
    </citation>
    <scope>NUCLEOTIDE SEQUENCE [LARGE SCALE GENOMIC DNA]</scope>
    <source>
        <strain evidence="2">cv. Tatra</strain>
        <tissue evidence="1">Young leaves</tissue>
    </source>
</reference>
<dbReference type="AlphaFoldDB" id="A0A2K3KNF9"/>